<evidence type="ECO:0000313" key="7">
    <source>
        <dbReference type="EMBL" id="KAK8223982.1"/>
    </source>
</evidence>
<evidence type="ECO:0000256" key="1">
    <source>
        <dbReference type="ARBA" id="ARBA00022723"/>
    </source>
</evidence>
<feature type="compositionally biased region" description="Polar residues" evidence="5">
    <location>
        <begin position="390"/>
        <end position="403"/>
    </location>
</feature>
<dbReference type="PROSITE" id="PS50089">
    <property type="entry name" value="ZF_RING_2"/>
    <property type="match status" value="1"/>
</dbReference>
<reference evidence="7 8" key="1">
    <citation type="submission" date="2024-04" db="EMBL/GenBank/DDBJ databases">
        <title>Phyllosticta paracitricarpa is synonymous to the EU quarantine fungus P. citricarpa based on phylogenomic analyses.</title>
        <authorList>
            <consortium name="Lawrence Berkeley National Laboratory"/>
            <person name="Van Ingen-Buijs V.A."/>
            <person name="Van Westerhoven A.C."/>
            <person name="Haridas S."/>
            <person name="Skiadas P."/>
            <person name="Martin F."/>
            <person name="Groenewald J.Z."/>
            <person name="Crous P.W."/>
            <person name="Seidl M.F."/>
        </authorList>
    </citation>
    <scope>NUCLEOTIDE SEQUENCE [LARGE SCALE GENOMIC DNA]</scope>
    <source>
        <strain evidence="7 8">CBS 123374</strain>
    </source>
</reference>
<comment type="caution">
    <text evidence="7">The sequence shown here is derived from an EMBL/GenBank/DDBJ whole genome shotgun (WGS) entry which is preliminary data.</text>
</comment>
<sequence length="542" mass="58519">MDQQQGARDMVFCHECQNEWYRDEHGLTCPSCNSEFTEIIEADHDPRDDHLAHDSLDDDEDLDAHNPWAVPDPEEQAPGPHDFGNGFRLRRSGPNSYSITGTWTTSIDGRPGAGRGGDQMGPDPLLSNFVSMMENITGGSLRMPQANQGTQQAGEANRGRSTSPEENATRDGPRMTYTSSAQLFPRDANNPGPHVVPFDNLHQVIAGILSGPALDPGNEGDNGRPGPAFTRLFARLLGQPPGDFADEEDFDRIMSQLMEQHVSGDAPGPASEATIAALPKKSLTREMVGGKEVSEDFPDSELKGECSICIETVLIGEEVAVLPCGHWFHNSCIAAWLREHDTCPHCRKGVESKEGTGNGGERGPTGGQGSSSGSGSGPSTGGSPNSGNNARSGTSNMPQSGTRDNGGLHMPGAFDAAAFGNIRHHPNVVPLRTHHMFFSAGHVHPMDLFDLQRTLHHDTFPDTMRTPFAYETHAVYATGQPHLLGFSSMPPTTSAPGQRRRRSSLGQMARLVGHSLAPNAVPNHTHRAERQSVGDRLRSFFR</sequence>
<feature type="region of interest" description="Disordered" evidence="5">
    <location>
        <begin position="47"/>
        <end position="126"/>
    </location>
</feature>
<feature type="compositionally biased region" description="Polar residues" evidence="5">
    <location>
        <begin position="93"/>
        <end position="107"/>
    </location>
</feature>
<gene>
    <name evidence="7" type="ORF">HDK90DRAFT_515418</name>
</gene>
<proteinExistence type="predicted"/>
<dbReference type="CDD" id="cd16454">
    <property type="entry name" value="RING-H2_PA-TM-RING"/>
    <property type="match status" value="1"/>
</dbReference>
<organism evidence="7 8">
    <name type="scientific">Phyllosticta capitalensis</name>
    <dbReference type="NCBI Taxonomy" id="121624"/>
    <lineage>
        <taxon>Eukaryota</taxon>
        <taxon>Fungi</taxon>
        <taxon>Dikarya</taxon>
        <taxon>Ascomycota</taxon>
        <taxon>Pezizomycotina</taxon>
        <taxon>Dothideomycetes</taxon>
        <taxon>Dothideomycetes incertae sedis</taxon>
        <taxon>Botryosphaeriales</taxon>
        <taxon>Phyllostictaceae</taxon>
        <taxon>Phyllosticta</taxon>
    </lineage>
</organism>
<dbReference type="InterPro" id="IPR013083">
    <property type="entry name" value="Znf_RING/FYVE/PHD"/>
</dbReference>
<evidence type="ECO:0000313" key="8">
    <source>
        <dbReference type="Proteomes" id="UP001492380"/>
    </source>
</evidence>
<dbReference type="SMART" id="SM00184">
    <property type="entry name" value="RING"/>
    <property type="match status" value="1"/>
</dbReference>
<keyword evidence="1" id="KW-0479">Metal-binding</keyword>
<protein>
    <recommendedName>
        <fullName evidence="6">RING-type domain-containing protein</fullName>
    </recommendedName>
</protein>
<feature type="domain" description="RING-type" evidence="6">
    <location>
        <begin position="306"/>
        <end position="347"/>
    </location>
</feature>
<dbReference type="InterPro" id="IPR001841">
    <property type="entry name" value="Znf_RING"/>
</dbReference>
<name>A0ABR1YBQ3_9PEZI</name>
<feature type="compositionally biased region" description="Polar residues" evidence="5">
    <location>
        <begin position="145"/>
        <end position="166"/>
    </location>
</feature>
<feature type="region of interest" description="Disordered" evidence="5">
    <location>
        <begin position="348"/>
        <end position="409"/>
    </location>
</feature>
<evidence type="ECO:0000256" key="5">
    <source>
        <dbReference type="SAM" id="MobiDB-lite"/>
    </source>
</evidence>
<evidence type="ECO:0000256" key="2">
    <source>
        <dbReference type="ARBA" id="ARBA00022771"/>
    </source>
</evidence>
<keyword evidence="2 4" id="KW-0863">Zinc-finger</keyword>
<evidence type="ECO:0000256" key="3">
    <source>
        <dbReference type="ARBA" id="ARBA00022833"/>
    </source>
</evidence>
<keyword evidence="8" id="KW-1185">Reference proteome</keyword>
<dbReference type="PANTHER" id="PTHR45931">
    <property type="entry name" value="SI:CH211-59O9.10"/>
    <property type="match status" value="1"/>
</dbReference>
<dbReference type="Proteomes" id="UP001492380">
    <property type="component" value="Unassembled WGS sequence"/>
</dbReference>
<feature type="region of interest" description="Disordered" evidence="5">
    <location>
        <begin position="140"/>
        <end position="176"/>
    </location>
</feature>
<dbReference type="Pfam" id="PF13639">
    <property type="entry name" value="zf-RING_2"/>
    <property type="match status" value="1"/>
</dbReference>
<dbReference type="InterPro" id="IPR051834">
    <property type="entry name" value="RING_finger_E3_ligase"/>
</dbReference>
<dbReference type="PANTHER" id="PTHR45931:SF16">
    <property type="entry name" value="RING_U-BOX SUPERFAMILY PROTEIN"/>
    <property type="match status" value="1"/>
</dbReference>
<dbReference type="EMBL" id="JBBWRZ010000013">
    <property type="protein sequence ID" value="KAK8223982.1"/>
    <property type="molecule type" value="Genomic_DNA"/>
</dbReference>
<evidence type="ECO:0000256" key="4">
    <source>
        <dbReference type="PROSITE-ProRule" id="PRU00175"/>
    </source>
</evidence>
<feature type="region of interest" description="Disordered" evidence="5">
    <location>
        <begin position="518"/>
        <end position="542"/>
    </location>
</feature>
<dbReference type="SUPFAM" id="SSF57850">
    <property type="entry name" value="RING/U-box"/>
    <property type="match status" value="1"/>
</dbReference>
<feature type="compositionally biased region" description="Basic and acidic residues" evidence="5">
    <location>
        <begin position="526"/>
        <end position="542"/>
    </location>
</feature>
<dbReference type="Gene3D" id="3.30.40.10">
    <property type="entry name" value="Zinc/RING finger domain, C3HC4 (zinc finger)"/>
    <property type="match status" value="1"/>
</dbReference>
<keyword evidence="3" id="KW-0862">Zinc</keyword>
<feature type="compositionally biased region" description="Gly residues" evidence="5">
    <location>
        <begin position="356"/>
        <end position="380"/>
    </location>
</feature>
<accession>A0ABR1YBQ3</accession>
<evidence type="ECO:0000259" key="6">
    <source>
        <dbReference type="PROSITE" id="PS50089"/>
    </source>
</evidence>